<accession>A0A383D9S6</accession>
<feature type="non-terminal residue" evidence="1">
    <location>
        <position position="27"/>
    </location>
</feature>
<protein>
    <submittedName>
        <fullName evidence="1">Uncharacterized protein</fullName>
    </submittedName>
</protein>
<gene>
    <name evidence="1" type="ORF">METZ01_LOCUS493923</name>
</gene>
<reference evidence="1" key="1">
    <citation type="submission" date="2018-05" db="EMBL/GenBank/DDBJ databases">
        <authorList>
            <person name="Lanie J.A."/>
            <person name="Ng W.-L."/>
            <person name="Kazmierczak K.M."/>
            <person name="Andrzejewski T.M."/>
            <person name="Davidsen T.M."/>
            <person name="Wayne K.J."/>
            <person name="Tettelin H."/>
            <person name="Glass J.I."/>
            <person name="Rusch D."/>
            <person name="Podicherti R."/>
            <person name="Tsui H.-C.T."/>
            <person name="Winkler M.E."/>
        </authorList>
    </citation>
    <scope>NUCLEOTIDE SEQUENCE</scope>
</reference>
<organism evidence="1">
    <name type="scientific">marine metagenome</name>
    <dbReference type="NCBI Taxonomy" id="408172"/>
    <lineage>
        <taxon>unclassified sequences</taxon>
        <taxon>metagenomes</taxon>
        <taxon>ecological metagenomes</taxon>
    </lineage>
</organism>
<proteinExistence type="predicted"/>
<sequence>ENEQFDQQFLTEFQPDALSRFRIWFRL</sequence>
<dbReference type="AlphaFoldDB" id="A0A383D9S6"/>
<evidence type="ECO:0000313" key="1">
    <source>
        <dbReference type="EMBL" id="SVE41069.1"/>
    </source>
</evidence>
<dbReference type="EMBL" id="UINC01215406">
    <property type="protein sequence ID" value="SVE41069.1"/>
    <property type="molecule type" value="Genomic_DNA"/>
</dbReference>
<name>A0A383D9S6_9ZZZZ</name>
<feature type="non-terminal residue" evidence="1">
    <location>
        <position position="1"/>
    </location>
</feature>